<evidence type="ECO:0000313" key="3">
    <source>
        <dbReference type="Proteomes" id="UP000286501"/>
    </source>
</evidence>
<name>A0A3R6E1B2_9BACT</name>
<keyword evidence="1" id="KW-0732">Signal</keyword>
<sequence length="276" mass="32577">MKKIFFILFILLTSCVAKDGPFSPSLAMVLDGIINKNPEYNVIQIQASKLEGHELLFITCLHNYNPKMTESYYIYKNKLVTYFQTDENDRSYIIDHNFLYKYDGGKLNYNCIYSSKVTSEPKQQVYEIIGNNKLALLKRPEKIVCRKNKIEGNNVVLNKQLNEFINSYIYNNIDVLYELRFKEINNKHYAIIRSMIYYDKNKYDGYFFRDGNLVVIYGIDASENFLDKTWIKKDIRGIPNFKYRTIDEWNYPYPLKLEIFSNGNVKELSLSEGFAI</sequence>
<accession>A0A3R6E1B2</accession>
<proteinExistence type="predicted"/>
<dbReference type="PROSITE" id="PS51257">
    <property type="entry name" value="PROKAR_LIPOPROTEIN"/>
    <property type="match status" value="1"/>
</dbReference>
<protein>
    <submittedName>
        <fullName evidence="2">Uncharacterized protein</fullName>
    </submittedName>
</protein>
<dbReference type="AlphaFoldDB" id="A0A3R6E1B2"/>
<gene>
    <name evidence="2" type="ORF">DW250_14715</name>
</gene>
<evidence type="ECO:0000256" key="1">
    <source>
        <dbReference type="SAM" id="SignalP"/>
    </source>
</evidence>
<evidence type="ECO:0000313" key="2">
    <source>
        <dbReference type="EMBL" id="RHG62115.1"/>
    </source>
</evidence>
<dbReference type="Proteomes" id="UP000286501">
    <property type="component" value="Unassembled WGS sequence"/>
</dbReference>
<reference evidence="2 3" key="1">
    <citation type="submission" date="2018-08" db="EMBL/GenBank/DDBJ databases">
        <title>A genome reference for cultivated species of the human gut microbiota.</title>
        <authorList>
            <person name="Zou Y."/>
            <person name="Xue W."/>
            <person name="Luo G."/>
        </authorList>
    </citation>
    <scope>NUCLEOTIDE SEQUENCE [LARGE SCALE GENOMIC DNA]</scope>
    <source>
        <strain evidence="2 3">AM22-1</strain>
    </source>
</reference>
<organism evidence="2 3">
    <name type="scientific">Segatella copri</name>
    <dbReference type="NCBI Taxonomy" id="165179"/>
    <lineage>
        <taxon>Bacteria</taxon>
        <taxon>Pseudomonadati</taxon>
        <taxon>Bacteroidota</taxon>
        <taxon>Bacteroidia</taxon>
        <taxon>Bacteroidales</taxon>
        <taxon>Prevotellaceae</taxon>
        <taxon>Segatella</taxon>
    </lineage>
</organism>
<feature type="signal peptide" evidence="1">
    <location>
        <begin position="1"/>
        <end position="19"/>
    </location>
</feature>
<dbReference type="RefSeq" id="WP_118201727.1">
    <property type="nucleotide sequence ID" value="NZ_QRIE01000094.1"/>
</dbReference>
<dbReference type="EMBL" id="QRIN01000094">
    <property type="protein sequence ID" value="RHG62115.1"/>
    <property type="molecule type" value="Genomic_DNA"/>
</dbReference>
<feature type="chain" id="PRO_5043187990" evidence="1">
    <location>
        <begin position="20"/>
        <end position="276"/>
    </location>
</feature>
<comment type="caution">
    <text evidence="2">The sequence shown here is derived from an EMBL/GenBank/DDBJ whole genome shotgun (WGS) entry which is preliminary data.</text>
</comment>